<dbReference type="EMBL" id="FUYL01000014">
    <property type="protein sequence ID" value="SKB87258.1"/>
    <property type="molecule type" value="Genomic_DNA"/>
</dbReference>
<keyword evidence="4" id="KW-1185">Reference proteome</keyword>
<evidence type="ECO:0000313" key="4">
    <source>
        <dbReference type="Proteomes" id="UP000190339"/>
    </source>
</evidence>
<sequence length="193" mass="20846">MKKSILSIALVAVFGLSATASTPNEGEKKQVKVSESTVTWKGYKVTGEHNGSIKLKSGFLEMKGKKLIGGEFVVDMTTLSNNDLAAGQGKEKLEGHLKSADFFGVDANPNSKLVFTSVKPMNENSYTVTGDLTIKGISKPVTLVVSMFENKATATIKVDRTKYDIKYGSGSFFDDLGDKAIYDEFDLVVDLAL</sequence>
<feature type="signal peptide" evidence="1">
    <location>
        <begin position="1"/>
        <end position="20"/>
    </location>
</feature>
<feature type="domain" description="Lipid/polyisoprenoid-binding YceI-like" evidence="2">
    <location>
        <begin position="28"/>
        <end position="192"/>
    </location>
</feature>
<dbReference type="Gene3D" id="2.40.128.110">
    <property type="entry name" value="Lipid/polyisoprenoid-binding, YceI-like"/>
    <property type="match status" value="1"/>
</dbReference>
<dbReference type="SMART" id="SM00867">
    <property type="entry name" value="YceI"/>
    <property type="match status" value="1"/>
</dbReference>
<dbReference type="SUPFAM" id="SSF101874">
    <property type="entry name" value="YceI-like"/>
    <property type="match status" value="1"/>
</dbReference>
<dbReference type="PANTHER" id="PTHR34406">
    <property type="entry name" value="PROTEIN YCEI"/>
    <property type="match status" value="1"/>
</dbReference>
<dbReference type="Pfam" id="PF04264">
    <property type="entry name" value="YceI"/>
    <property type="match status" value="1"/>
</dbReference>
<protein>
    <submittedName>
        <fullName evidence="3">Polyisoprenoid-binding protein YceI</fullName>
    </submittedName>
</protein>
<dbReference type="InterPro" id="IPR036761">
    <property type="entry name" value="TTHA0802/YceI-like_sf"/>
</dbReference>
<evidence type="ECO:0000259" key="2">
    <source>
        <dbReference type="SMART" id="SM00867"/>
    </source>
</evidence>
<dbReference type="InterPro" id="IPR007372">
    <property type="entry name" value="Lipid/polyisoprenoid-bd_YceI"/>
</dbReference>
<dbReference type="RefSeq" id="WP_200811637.1">
    <property type="nucleotide sequence ID" value="NZ_FUYL01000014.1"/>
</dbReference>
<dbReference type="AlphaFoldDB" id="A0A1T5ETS7"/>
<feature type="chain" id="PRO_5011962012" evidence="1">
    <location>
        <begin position="21"/>
        <end position="193"/>
    </location>
</feature>
<gene>
    <name evidence="3" type="ORF">SAMN05660866_03697</name>
</gene>
<dbReference type="PANTHER" id="PTHR34406:SF1">
    <property type="entry name" value="PROTEIN YCEI"/>
    <property type="match status" value="1"/>
</dbReference>
<organism evidence="3 4">
    <name type="scientific">Maribacter arcticus</name>
    <dbReference type="NCBI Taxonomy" id="561365"/>
    <lineage>
        <taxon>Bacteria</taxon>
        <taxon>Pseudomonadati</taxon>
        <taxon>Bacteroidota</taxon>
        <taxon>Flavobacteriia</taxon>
        <taxon>Flavobacteriales</taxon>
        <taxon>Flavobacteriaceae</taxon>
        <taxon>Maribacter</taxon>
    </lineage>
</organism>
<evidence type="ECO:0000256" key="1">
    <source>
        <dbReference type="SAM" id="SignalP"/>
    </source>
</evidence>
<reference evidence="4" key="1">
    <citation type="submission" date="2017-02" db="EMBL/GenBank/DDBJ databases">
        <authorList>
            <person name="Varghese N."/>
            <person name="Submissions S."/>
        </authorList>
    </citation>
    <scope>NUCLEOTIDE SEQUENCE [LARGE SCALE GENOMIC DNA]</scope>
    <source>
        <strain evidence="4">DSM 23546</strain>
    </source>
</reference>
<dbReference type="STRING" id="561365.SAMN05660866_03697"/>
<proteinExistence type="predicted"/>
<name>A0A1T5ETS7_9FLAO</name>
<evidence type="ECO:0000313" key="3">
    <source>
        <dbReference type="EMBL" id="SKB87258.1"/>
    </source>
</evidence>
<accession>A0A1T5ETS7</accession>
<keyword evidence="1" id="KW-0732">Signal</keyword>
<dbReference type="Proteomes" id="UP000190339">
    <property type="component" value="Unassembled WGS sequence"/>
</dbReference>